<dbReference type="InterPro" id="IPR051077">
    <property type="entry name" value="Ca-dependent_lectin"/>
</dbReference>
<dbReference type="PANTHER" id="PTHR24024:SF18">
    <property type="entry name" value="SHORT-CHAIN COLLAGEN C4-LIKE"/>
    <property type="match status" value="1"/>
</dbReference>
<organism evidence="1 2">
    <name type="scientific">Mya arenaria</name>
    <name type="common">Soft-shell clam</name>
    <dbReference type="NCBI Taxonomy" id="6604"/>
    <lineage>
        <taxon>Eukaryota</taxon>
        <taxon>Metazoa</taxon>
        <taxon>Spiralia</taxon>
        <taxon>Lophotrochozoa</taxon>
        <taxon>Mollusca</taxon>
        <taxon>Bivalvia</taxon>
        <taxon>Autobranchia</taxon>
        <taxon>Heteroconchia</taxon>
        <taxon>Euheterodonta</taxon>
        <taxon>Imparidentia</taxon>
        <taxon>Neoheterodontei</taxon>
        <taxon>Myida</taxon>
        <taxon>Myoidea</taxon>
        <taxon>Myidae</taxon>
        <taxon>Mya</taxon>
    </lineage>
</organism>
<protein>
    <submittedName>
        <fullName evidence="1">Uncharacterized protein</fullName>
    </submittedName>
</protein>
<dbReference type="PANTHER" id="PTHR24024">
    <property type="entry name" value="PULMONARY SURFACTANT-ASSOCIATED PROTEIN A"/>
    <property type="match status" value="1"/>
</dbReference>
<evidence type="ECO:0000313" key="1">
    <source>
        <dbReference type="EMBL" id="WAR10153.1"/>
    </source>
</evidence>
<name>A0ABY7EJH5_MYAAR</name>
<feature type="non-terminal residue" evidence="1">
    <location>
        <position position="189"/>
    </location>
</feature>
<reference evidence="1" key="1">
    <citation type="submission" date="2022-11" db="EMBL/GenBank/DDBJ databases">
        <title>Centuries of genome instability and evolution in soft-shell clam transmissible cancer (bioRxiv).</title>
        <authorList>
            <person name="Hart S.F.M."/>
            <person name="Yonemitsu M.A."/>
            <person name="Giersch R.M."/>
            <person name="Beal B.F."/>
            <person name="Arriagada G."/>
            <person name="Davis B.W."/>
            <person name="Ostrander E.A."/>
            <person name="Goff S.P."/>
            <person name="Metzger M.J."/>
        </authorList>
    </citation>
    <scope>NUCLEOTIDE SEQUENCE</scope>
    <source>
        <strain evidence="1">MELC-2E11</strain>
        <tissue evidence="1">Siphon/mantle</tissue>
    </source>
</reference>
<dbReference type="EMBL" id="CP111018">
    <property type="protein sequence ID" value="WAR10153.1"/>
    <property type="molecule type" value="Genomic_DNA"/>
</dbReference>
<dbReference type="Proteomes" id="UP001164746">
    <property type="component" value="Chromosome 7"/>
</dbReference>
<evidence type="ECO:0000313" key="2">
    <source>
        <dbReference type="Proteomes" id="UP001164746"/>
    </source>
</evidence>
<keyword evidence="2" id="KW-1185">Reference proteome</keyword>
<proteinExistence type="predicted"/>
<accession>A0ABY7EJH5</accession>
<sequence length="189" mass="21092">QSVLLTQDGGEPLVLEMDPILCTKVTWQGHPWMITQRTAKVPTTFASVIHQYGTTTVKEWTTASLYPESNTLSIRIIILRPYHSFFGSNIEQGEAPCAICKVIRGTLIMIPGRKDCYPGWTKEYSGYLVGGYPGYGDSSELVYLDRRPEVLLDDGKFQSEKELFFVEAHCNGGLTCPPYVNGRELSCST</sequence>
<gene>
    <name evidence="1" type="ORF">MAR_035229</name>
</gene>